<dbReference type="GO" id="GO:0031176">
    <property type="term" value="F:endo-1,4-beta-xylanase activity"/>
    <property type="evidence" value="ECO:0007669"/>
    <property type="project" value="UniProtKB-EC"/>
</dbReference>
<dbReference type="UniPathway" id="UPA00114"/>
<dbReference type="Gene3D" id="2.60.120.180">
    <property type="match status" value="1"/>
</dbReference>
<evidence type="ECO:0000313" key="11">
    <source>
        <dbReference type="EMBL" id="AFG25774.1"/>
    </source>
</evidence>
<comment type="pathway">
    <text evidence="2">Glycan degradation; xylan degradation.</text>
</comment>
<keyword evidence="5 11" id="KW-0378">Hydrolase</keyword>
<dbReference type="EMBL" id="JF799946">
    <property type="protein sequence ID" value="AFG25774.1"/>
    <property type="molecule type" value="Genomic_DNA"/>
</dbReference>
<accession>H9TUL4</accession>
<dbReference type="PROSITE" id="PS51257">
    <property type="entry name" value="PROKAR_LIPOPROTEIN"/>
    <property type="match status" value="1"/>
</dbReference>
<evidence type="ECO:0000256" key="9">
    <source>
        <dbReference type="SAM" id="MobiDB-lite"/>
    </source>
</evidence>
<feature type="domain" description="GH11" evidence="10">
    <location>
        <begin position="59"/>
        <end position="253"/>
    </location>
</feature>
<evidence type="ECO:0000259" key="10">
    <source>
        <dbReference type="PROSITE" id="PS51761"/>
    </source>
</evidence>
<dbReference type="PRINTS" id="PR00911">
    <property type="entry name" value="GLHYDRLASE11"/>
</dbReference>
<keyword evidence="6" id="KW-0119">Carbohydrate metabolism</keyword>
<evidence type="ECO:0000256" key="8">
    <source>
        <dbReference type="ARBA" id="ARBA00023326"/>
    </source>
</evidence>
<dbReference type="InterPro" id="IPR033123">
    <property type="entry name" value="GH11_dom"/>
</dbReference>
<dbReference type="InterPro" id="IPR013319">
    <property type="entry name" value="GH11/12"/>
</dbReference>
<keyword evidence="4 11" id="KW-0858">Xylan degradation</keyword>
<evidence type="ECO:0000256" key="5">
    <source>
        <dbReference type="ARBA" id="ARBA00022801"/>
    </source>
</evidence>
<keyword evidence="8" id="KW-0624">Polysaccharide degradation</keyword>
<dbReference type="GO" id="GO:0045493">
    <property type="term" value="P:xylan catabolic process"/>
    <property type="evidence" value="ECO:0007669"/>
    <property type="project" value="UniProtKB-UniPathway"/>
</dbReference>
<evidence type="ECO:0000256" key="7">
    <source>
        <dbReference type="ARBA" id="ARBA00023295"/>
    </source>
</evidence>
<protein>
    <recommendedName>
        <fullName evidence="3">endo-1,4-beta-xylanase</fullName>
        <ecNumber evidence="3">3.2.1.8</ecNumber>
    </recommendedName>
</protein>
<dbReference type="PROSITE" id="PS51761">
    <property type="entry name" value="GH11_3"/>
    <property type="match status" value="1"/>
</dbReference>
<evidence type="ECO:0000256" key="3">
    <source>
        <dbReference type="ARBA" id="ARBA00012590"/>
    </source>
</evidence>
<evidence type="ECO:0000256" key="2">
    <source>
        <dbReference type="ARBA" id="ARBA00004851"/>
    </source>
</evidence>
<dbReference type="InterPro" id="IPR001137">
    <property type="entry name" value="Glyco_hydro_11"/>
</dbReference>
<dbReference type="AlphaFoldDB" id="H9TUL4"/>
<evidence type="ECO:0000256" key="1">
    <source>
        <dbReference type="ARBA" id="ARBA00000681"/>
    </source>
</evidence>
<reference evidence="11" key="1">
    <citation type="journal article" date="2012" name="Biotechnol. Lett.">
        <title>Identification and characterization of novel cellulolytic and hemicellulolytic genes and enzymes derived from German grassland soil metagenomes.</title>
        <authorList>
            <person name="Nacke H."/>
            <person name="Engelhaupt M."/>
            <person name="Brady S."/>
            <person name="Fischer C."/>
            <person name="Tautzt J."/>
            <person name="Daniel R."/>
        </authorList>
    </citation>
    <scope>NUCLEOTIDE SEQUENCE</scope>
</reference>
<sequence length="255" mass="26978">MNWKARFLALPAVLLLAGCGGSPHPTSPTVSSAVAPEGSSEQGAAKSPLNPVAAANHIGITTNQTGTHSGFFYSYWKDSGTANMTLGSGGNYSVSWSLGGSGNFVGGKGWNPGSSSRVVGYNAGVWAPSGNGYLALYGWTTNPVVEYYIVDSWGSFRPPGSNFTRTGSVTSDGGTYDLYRVNRTGPSIVGNTQFVQFWSVRTSKRPTGSNQTITFANHVAAWRRNGWNLGQHNYQILATEGFGSSGTSNVTVWQQ</sequence>
<name>H9TUL4_9ZZZZ</name>
<dbReference type="InterPro" id="IPR013320">
    <property type="entry name" value="ConA-like_dom_sf"/>
</dbReference>
<comment type="catalytic activity">
    <reaction evidence="1">
        <text>Endohydrolysis of (1-&gt;4)-beta-D-xylosidic linkages in xylans.</text>
        <dbReference type="EC" id="3.2.1.8"/>
    </reaction>
</comment>
<feature type="region of interest" description="Disordered" evidence="9">
    <location>
        <begin position="26"/>
        <end position="47"/>
    </location>
</feature>
<dbReference type="PANTHER" id="PTHR46828:SF2">
    <property type="entry name" value="ENDO-1,4-BETA-XYLANASE A-RELATED"/>
    <property type="match status" value="1"/>
</dbReference>
<evidence type="ECO:0000256" key="4">
    <source>
        <dbReference type="ARBA" id="ARBA00022651"/>
    </source>
</evidence>
<dbReference type="SUPFAM" id="SSF49899">
    <property type="entry name" value="Concanavalin A-like lectins/glucanases"/>
    <property type="match status" value="1"/>
</dbReference>
<organism evidence="11">
    <name type="scientific">uncultured organism</name>
    <dbReference type="NCBI Taxonomy" id="155900"/>
    <lineage>
        <taxon>unclassified sequences</taxon>
        <taxon>environmental samples</taxon>
    </lineage>
</organism>
<proteinExistence type="predicted"/>
<dbReference type="PANTHER" id="PTHR46828">
    <property type="entry name" value="ENDO-1,4-BETA-XYLANASE A-RELATED"/>
    <property type="match status" value="1"/>
</dbReference>
<evidence type="ECO:0000256" key="6">
    <source>
        <dbReference type="ARBA" id="ARBA00023277"/>
    </source>
</evidence>
<dbReference type="Pfam" id="PF00457">
    <property type="entry name" value="Glyco_hydro_11"/>
    <property type="match status" value="1"/>
</dbReference>
<dbReference type="EC" id="3.2.1.8" evidence="3"/>
<keyword evidence="7 11" id="KW-0326">Glycosidase</keyword>